<dbReference type="SUPFAM" id="SSF53178">
    <property type="entry name" value="Peptidyl-tRNA hydrolase-like"/>
    <property type="match status" value="1"/>
</dbReference>
<evidence type="ECO:0000313" key="9">
    <source>
        <dbReference type="EMBL" id="RFU96105.1"/>
    </source>
</evidence>
<keyword evidence="10" id="KW-1185">Reference proteome</keyword>
<proteinExistence type="inferred from homology"/>
<dbReference type="InterPro" id="IPR036416">
    <property type="entry name" value="Pept_tRNA_hydro_sf"/>
</dbReference>
<dbReference type="RefSeq" id="WP_117328924.1">
    <property type="nucleotide sequence ID" value="NZ_QUWK01000001.1"/>
</dbReference>
<dbReference type="GO" id="GO:0072344">
    <property type="term" value="P:rescue of stalled ribosome"/>
    <property type="evidence" value="ECO:0007669"/>
    <property type="project" value="UniProtKB-UniRule"/>
</dbReference>
<evidence type="ECO:0000256" key="6">
    <source>
        <dbReference type="ARBA" id="ARBA00038063"/>
    </source>
</evidence>
<feature type="site" description="Stabilizes the basic form of H active site to accept a proton" evidence="8">
    <location>
        <position position="85"/>
    </location>
</feature>
<organism evidence="9 10">
    <name type="scientific">Sphaerochaeta halotolerans</name>
    <dbReference type="NCBI Taxonomy" id="2293840"/>
    <lineage>
        <taxon>Bacteria</taxon>
        <taxon>Pseudomonadati</taxon>
        <taxon>Spirochaetota</taxon>
        <taxon>Spirochaetia</taxon>
        <taxon>Spirochaetales</taxon>
        <taxon>Sphaerochaetaceae</taxon>
        <taxon>Sphaerochaeta</taxon>
    </lineage>
</organism>
<evidence type="ECO:0000256" key="4">
    <source>
        <dbReference type="ARBA" id="ARBA00022801"/>
    </source>
</evidence>
<keyword evidence="5 8" id="KW-0694">RNA-binding</keyword>
<dbReference type="EC" id="3.1.1.29" evidence="1 8"/>
<dbReference type="HAMAP" id="MF_00083">
    <property type="entry name" value="Pept_tRNA_hydro_bact"/>
    <property type="match status" value="1"/>
</dbReference>
<feature type="binding site" evidence="8">
    <location>
        <position position="106"/>
    </location>
    <ligand>
        <name>tRNA</name>
        <dbReference type="ChEBI" id="CHEBI:17843"/>
    </ligand>
</feature>
<name>A0A372MK00_9SPIR</name>
<evidence type="ECO:0000313" key="10">
    <source>
        <dbReference type="Proteomes" id="UP000264002"/>
    </source>
</evidence>
<dbReference type="GO" id="GO:0006515">
    <property type="term" value="P:protein quality control for misfolded or incompletely synthesized proteins"/>
    <property type="evidence" value="ECO:0007669"/>
    <property type="project" value="UniProtKB-UniRule"/>
</dbReference>
<comment type="function">
    <text evidence="8">Hydrolyzes ribosome-free peptidyl-tRNAs (with 1 or more amino acids incorporated), which drop off the ribosome during protein synthesis, or as a result of ribosome stalling.</text>
</comment>
<feature type="binding site" evidence="8">
    <location>
        <position position="15"/>
    </location>
    <ligand>
        <name>tRNA</name>
        <dbReference type="ChEBI" id="CHEBI:17843"/>
    </ligand>
</feature>
<dbReference type="GO" id="GO:0005737">
    <property type="term" value="C:cytoplasm"/>
    <property type="evidence" value="ECO:0007669"/>
    <property type="project" value="UniProtKB-SubCell"/>
</dbReference>
<feature type="binding site" evidence="8">
    <location>
        <position position="60"/>
    </location>
    <ligand>
        <name>tRNA</name>
        <dbReference type="ChEBI" id="CHEBI:17843"/>
    </ligand>
</feature>
<dbReference type="NCBIfam" id="TIGR00447">
    <property type="entry name" value="pth"/>
    <property type="match status" value="1"/>
</dbReference>
<feature type="binding site" evidence="8">
    <location>
        <position position="58"/>
    </location>
    <ligand>
        <name>tRNA</name>
        <dbReference type="ChEBI" id="CHEBI:17843"/>
    </ligand>
</feature>
<dbReference type="PANTHER" id="PTHR17224">
    <property type="entry name" value="PEPTIDYL-TRNA HYDROLASE"/>
    <property type="match status" value="1"/>
</dbReference>
<dbReference type="PANTHER" id="PTHR17224:SF1">
    <property type="entry name" value="PEPTIDYL-TRNA HYDROLASE"/>
    <property type="match status" value="1"/>
</dbReference>
<reference evidence="10" key="1">
    <citation type="submission" date="2018-08" db="EMBL/GenBank/DDBJ databases">
        <authorList>
            <person name="Grouzdev D.S."/>
            <person name="Krutkina M.S."/>
        </authorList>
    </citation>
    <scope>NUCLEOTIDE SEQUENCE [LARGE SCALE GENOMIC DNA]</scope>
    <source>
        <strain evidence="10">4-11</strain>
    </source>
</reference>
<dbReference type="PROSITE" id="PS01196">
    <property type="entry name" value="PEPT_TRNA_HYDROL_2"/>
    <property type="match status" value="1"/>
</dbReference>
<dbReference type="Proteomes" id="UP000264002">
    <property type="component" value="Unassembled WGS sequence"/>
</dbReference>
<feature type="active site" description="Proton acceptor" evidence="8">
    <location>
        <position position="20"/>
    </location>
</feature>
<gene>
    <name evidence="8" type="primary">pth</name>
    <name evidence="9" type="ORF">DYP60_00595</name>
</gene>
<comment type="function">
    <text evidence="8">Catalyzes the release of premature peptidyl moieties from peptidyl-tRNA molecules trapped in stalled 50S ribosomal subunits, and thus maintains levels of free tRNAs and 50S ribosomes.</text>
</comment>
<comment type="caution">
    <text evidence="9">The sequence shown here is derived from an EMBL/GenBank/DDBJ whole genome shotgun (WGS) entry which is preliminary data.</text>
</comment>
<dbReference type="CDD" id="cd00462">
    <property type="entry name" value="PTH"/>
    <property type="match status" value="1"/>
</dbReference>
<keyword evidence="2 8" id="KW-0963">Cytoplasm</keyword>
<evidence type="ECO:0000256" key="5">
    <source>
        <dbReference type="ARBA" id="ARBA00022884"/>
    </source>
</evidence>
<reference evidence="9 10" key="2">
    <citation type="submission" date="2018-09" db="EMBL/GenBank/DDBJ databases">
        <title>Genome of Sphaerochaeta halotolerans strain 4-11.</title>
        <authorList>
            <person name="Nazina T.N."/>
            <person name="Sokolova D.S."/>
        </authorList>
    </citation>
    <scope>NUCLEOTIDE SEQUENCE [LARGE SCALE GENOMIC DNA]</scope>
    <source>
        <strain evidence="9 10">4-11</strain>
    </source>
</reference>
<protein>
    <recommendedName>
        <fullName evidence="7 8">Peptidyl-tRNA hydrolase</fullName>
        <shortName evidence="8">Pth</shortName>
        <ecNumber evidence="1 8">3.1.1.29</ecNumber>
    </recommendedName>
</protein>
<evidence type="ECO:0000256" key="7">
    <source>
        <dbReference type="ARBA" id="ARBA00050038"/>
    </source>
</evidence>
<dbReference type="InterPro" id="IPR018171">
    <property type="entry name" value="Pept_tRNA_hydro_CS"/>
</dbReference>
<keyword evidence="4 8" id="KW-0378">Hydrolase</keyword>
<evidence type="ECO:0000256" key="8">
    <source>
        <dbReference type="HAMAP-Rule" id="MF_00083"/>
    </source>
</evidence>
<evidence type="ECO:0000256" key="3">
    <source>
        <dbReference type="ARBA" id="ARBA00022555"/>
    </source>
</evidence>
<feature type="site" description="Discriminates between blocked and unblocked aminoacyl-tRNA" evidence="8">
    <location>
        <position position="10"/>
    </location>
</feature>
<evidence type="ECO:0000256" key="1">
    <source>
        <dbReference type="ARBA" id="ARBA00013260"/>
    </source>
</evidence>
<comment type="subcellular location">
    <subcellularLocation>
        <location evidence="8">Cytoplasm</location>
    </subcellularLocation>
</comment>
<dbReference type="Pfam" id="PF01195">
    <property type="entry name" value="Pept_tRNA_hydro"/>
    <property type="match status" value="1"/>
</dbReference>
<dbReference type="AlphaFoldDB" id="A0A372MK00"/>
<dbReference type="InterPro" id="IPR001328">
    <property type="entry name" value="Pept_tRNA_hydro"/>
</dbReference>
<dbReference type="EMBL" id="QUWK01000001">
    <property type="protein sequence ID" value="RFU96105.1"/>
    <property type="molecule type" value="Genomic_DNA"/>
</dbReference>
<comment type="catalytic activity">
    <reaction evidence="8">
        <text>an N-acyl-L-alpha-aminoacyl-tRNA + H2O = an N-acyl-L-amino acid + a tRNA + H(+)</text>
        <dbReference type="Rhea" id="RHEA:54448"/>
        <dbReference type="Rhea" id="RHEA-COMP:10123"/>
        <dbReference type="Rhea" id="RHEA-COMP:13883"/>
        <dbReference type="ChEBI" id="CHEBI:15377"/>
        <dbReference type="ChEBI" id="CHEBI:15378"/>
        <dbReference type="ChEBI" id="CHEBI:59874"/>
        <dbReference type="ChEBI" id="CHEBI:78442"/>
        <dbReference type="ChEBI" id="CHEBI:138191"/>
        <dbReference type="EC" id="3.1.1.29"/>
    </reaction>
</comment>
<dbReference type="GO" id="GO:0004045">
    <property type="term" value="F:peptidyl-tRNA hydrolase activity"/>
    <property type="evidence" value="ECO:0007669"/>
    <property type="project" value="UniProtKB-UniRule"/>
</dbReference>
<comment type="similarity">
    <text evidence="6 8">Belongs to the PTH family.</text>
</comment>
<accession>A0A372MK00</accession>
<dbReference type="GO" id="GO:0000049">
    <property type="term" value="F:tRNA binding"/>
    <property type="evidence" value="ECO:0007669"/>
    <property type="project" value="UniProtKB-UniRule"/>
</dbReference>
<evidence type="ECO:0000256" key="2">
    <source>
        <dbReference type="ARBA" id="ARBA00022490"/>
    </source>
</evidence>
<keyword evidence="3 8" id="KW-0820">tRNA-binding</keyword>
<comment type="subunit">
    <text evidence="8">Monomer.</text>
</comment>
<dbReference type="Gene3D" id="3.40.50.1470">
    <property type="entry name" value="Peptidyl-tRNA hydrolase"/>
    <property type="match status" value="1"/>
</dbReference>
<sequence>MVKLLVFLGNPGKAYEKTRHNVGWMVCDYAYPSASWSQKFNGKIAQVENKRLLKPHTYMNESGKSVRSCMDYFDYAVQEVLVVHDDLELPFGTIRMQCGGGLQGHNGLKSIKSHIQDDGFIRLRIGIGRPKHGSVSSFVLQRFSPEEEISLPLILDKARYMLSDDIYTLPVTNTLV</sequence>